<gene>
    <name evidence="1" type="ORF">D5R97_02950</name>
</gene>
<evidence type="ECO:0000313" key="2">
    <source>
        <dbReference type="Proteomes" id="UP000285138"/>
    </source>
</evidence>
<reference evidence="1 2" key="1">
    <citation type="submission" date="2018-08" db="EMBL/GenBank/DDBJ databases">
        <title>The metabolism and importance of syntrophic acetate oxidation coupled to methane or sulfide production in haloalkaline environments.</title>
        <authorList>
            <person name="Timmers P.H.A."/>
            <person name="Vavourakis C.D."/>
            <person name="Sorokin D.Y."/>
            <person name="Sinninghe Damste J.S."/>
            <person name="Muyzer G."/>
            <person name="Stams A.J.M."/>
            <person name="Plugge C.M."/>
        </authorList>
    </citation>
    <scope>NUCLEOTIDE SEQUENCE [LARGE SCALE GENOMIC DNA]</scope>
    <source>
        <strain evidence="1">MSAO_Bac1</strain>
    </source>
</reference>
<dbReference type="AlphaFoldDB" id="A0A424YGR1"/>
<organism evidence="1 2">
    <name type="scientific">Candidatus Syntrophonatronum acetioxidans</name>
    <dbReference type="NCBI Taxonomy" id="1795816"/>
    <lineage>
        <taxon>Bacteria</taxon>
        <taxon>Bacillati</taxon>
        <taxon>Bacillota</taxon>
        <taxon>Clostridia</taxon>
        <taxon>Eubacteriales</taxon>
        <taxon>Syntrophomonadaceae</taxon>
        <taxon>Candidatus Syntrophonatronum</taxon>
    </lineage>
</organism>
<accession>A0A424YGR1</accession>
<protein>
    <submittedName>
        <fullName evidence="1">Type I-C CRISPR-associated protein Cas8c/Csd1</fullName>
    </submittedName>
</protein>
<name>A0A424YGR1_9FIRM</name>
<comment type="caution">
    <text evidence="1">The sequence shown here is derived from an EMBL/GenBank/DDBJ whole genome shotgun (WGS) entry which is preliminary data.</text>
</comment>
<dbReference type="Proteomes" id="UP000285138">
    <property type="component" value="Unassembled WGS sequence"/>
</dbReference>
<evidence type="ECO:0000313" key="1">
    <source>
        <dbReference type="EMBL" id="RQD77189.1"/>
    </source>
</evidence>
<dbReference type="EMBL" id="QZAA01000078">
    <property type="protein sequence ID" value="RQD77189.1"/>
    <property type="molecule type" value="Genomic_DNA"/>
</dbReference>
<proteinExistence type="predicted"/>
<feature type="non-terminal residue" evidence="1">
    <location>
        <position position="183"/>
    </location>
</feature>
<dbReference type="Pfam" id="PF09709">
    <property type="entry name" value="Cas_Csd1"/>
    <property type="match status" value="1"/>
</dbReference>
<dbReference type="InterPro" id="IPR010144">
    <property type="entry name" value="CRISPR-assoc_prot_Csd1-typ"/>
</dbReference>
<sequence length="183" mass="20353">MIINTLCEHYERLLDDEVSEVSRPDHSKARVSFAAILAPTGELVNLIDLREQKGKKLVARDIIVPAQVKRASGVAANFLCDNCVYMFGIARKDGKDKKDKIKQAFAAFSGLHREILGAVDDEGARAVLAFLENWDIASAESNLVIKKLIDDIGEGGNIVFRLQGDNQYIHERKHVVQAWSAYC</sequence>